<comment type="caution">
    <text evidence="2">The sequence shown here is derived from an EMBL/GenBank/DDBJ whole genome shotgun (WGS) entry which is preliminary data.</text>
</comment>
<dbReference type="RefSeq" id="WP_346064160.1">
    <property type="nucleotide sequence ID" value="NZ_BAAADR010000045.1"/>
</dbReference>
<feature type="transmembrane region" description="Helical" evidence="1">
    <location>
        <begin position="12"/>
        <end position="30"/>
    </location>
</feature>
<keyword evidence="1" id="KW-0472">Membrane</keyword>
<name>A0ABW2F0V0_9GAMM</name>
<keyword evidence="1" id="KW-1133">Transmembrane helix</keyword>
<evidence type="ECO:0000256" key="1">
    <source>
        <dbReference type="SAM" id="Phobius"/>
    </source>
</evidence>
<evidence type="ECO:0000313" key="3">
    <source>
        <dbReference type="Proteomes" id="UP001596411"/>
    </source>
</evidence>
<organism evidence="2 3">
    <name type="scientific">Halomonas salifodinae</name>
    <dbReference type="NCBI Taxonomy" id="438745"/>
    <lineage>
        <taxon>Bacteria</taxon>
        <taxon>Pseudomonadati</taxon>
        <taxon>Pseudomonadota</taxon>
        <taxon>Gammaproteobacteria</taxon>
        <taxon>Oceanospirillales</taxon>
        <taxon>Halomonadaceae</taxon>
        <taxon>Halomonas</taxon>
    </lineage>
</organism>
<proteinExistence type="predicted"/>
<gene>
    <name evidence="2" type="ORF">ACFQH5_20160</name>
</gene>
<keyword evidence="3" id="KW-1185">Reference proteome</keyword>
<reference evidence="3" key="1">
    <citation type="journal article" date="2019" name="Int. J. Syst. Evol. Microbiol.">
        <title>The Global Catalogue of Microorganisms (GCM) 10K type strain sequencing project: providing services to taxonomists for standard genome sequencing and annotation.</title>
        <authorList>
            <consortium name="The Broad Institute Genomics Platform"/>
            <consortium name="The Broad Institute Genome Sequencing Center for Infectious Disease"/>
            <person name="Wu L."/>
            <person name="Ma J."/>
        </authorList>
    </citation>
    <scope>NUCLEOTIDE SEQUENCE [LARGE SCALE GENOMIC DNA]</scope>
    <source>
        <strain evidence="3">CGMCC 1.13666</strain>
    </source>
</reference>
<feature type="transmembrane region" description="Helical" evidence="1">
    <location>
        <begin position="50"/>
        <end position="77"/>
    </location>
</feature>
<dbReference type="Proteomes" id="UP001596411">
    <property type="component" value="Unassembled WGS sequence"/>
</dbReference>
<accession>A0ABW2F0V0</accession>
<sequence length="79" mass="8601">MSAFDYPWYVDAAAFLIFSGTIGLFVMTVMPSEWQNPHGWIIVSFIGLPLFFVALAILIAFPGLLFGALFLCGVLAVGK</sequence>
<keyword evidence="1" id="KW-0812">Transmembrane</keyword>
<protein>
    <submittedName>
        <fullName evidence="2">Uncharacterized protein</fullName>
    </submittedName>
</protein>
<evidence type="ECO:0000313" key="2">
    <source>
        <dbReference type="EMBL" id="MFC7091862.1"/>
    </source>
</evidence>
<dbReference type="EMBL" id="JBHSZP010000049">
    <property type="protein sequence ID" value="MFC7091862.1"/>
    <property type="molecule type" value="Genomic_DNA"/>
</dbReference>